<dbReference type="Proteomes" id="UP000475862">
    <property type="component" value="Unassembled WGS sequence"/>
</dbReference>
<evidence type="ECO:0000313" key="1">
    <source>
        <dbReference type="EMBL" id="KAE9527733.1"/>
    </source>
</evidence>
<gene>
    <name evidence="1" type="ORF">AGLY_012806</name>
</gene>
<evidence type="ECO:0000313" key="2">
    <source>
        <dbReference type="Proteomes" id="UP000475862"/>
    </source>
</evidence>
<organism evidence="1 2">
    <name type="scientific">Aphis glycines</name>
    <name type="common">Soybean aphid</name>
    <dbReference type="NCBI Taxonomy" id="307491"/>
    <lineage>
        <taxon>Eukaryota</taxon>
        <taxon>Metazoa</taxon>
        <taxon>Ecdysozoa</taxon>
        <taxon>Arthropoda</taxon>
        <taxon>Hexapoda</taxon>
        <taxon>Insecta</taxon>
        <taxon>Pterygota</taxon>
        <taxon>Neoptera</taxon>
        <taxon>Paraneoptera</taxon>
        <taxon>Hemiptera</taxon>
        <taxon>Sternorrhyncha</taxon>
        <taxon>Aphidomorpha</taxon>
        <taxon>Aphidoidea</taxon>
        <taxon>Aphididae</taxon>
        <taxon>Aphidini</taxon>
        <taxon>Aphis</taxon>
        <taxon>Aphis</taxon>
    </lineage>
</organism>
<name>A0A6G0TAA3_APHGL</name>
<dbReference type="EMBL" id="VYZN01000051">
    <property type="protein sequence ID" value="KAE9527733.1"/>
    <property type="molecule type" value="Genomic_DNA"/>
</dbReference>
<sequence>MECIMIRVLKQLNVFLKSQIIDFPQGLPNTIFSSVVKTSVSLFVEEIHFRVLLQIKLLIFSILTIYGLNDKQYNRMPSRYETKVQSYSYTNISNNLDQAPNKEKFTLTAKLPYVNTFKLVERMLTAQCSPYGVVVGGVATIVQKFFDECCLLVESHTRNRLDLPATRVYLMACI</sequence>
<dbReference type="AlphaFoldDB" id="A0A6G0TAA3"/>
<keyword evidence="2" id="KW-1185">Reference proteome</keyword>
<accession>A0A6G0TAA3</accession>
<reference evidence="1 2" key="1">
    <citation type="submission" date="2019-08" db="EMBL/GenBank/DDBJ databases">
        <title>The genome of the soybean aphid Biotype 1, its phylome, world population structure and adaptation to the North American continent.</title>
        <authorList>
            <person name="Giordano R."/>
            <person name="Donthu R.K."/>
            <person name="Hernandez A.G."/>
            <person name="Wright C.L."/>
            <person name="Zimin A.V."/>
        </authorList>
    </citation>
    <scope>NUCLEOTIDE SEQUENCE [LARGE SCALE GENOMIC DNA]</scope>
    <source>
        <tissue evidence="1">Whole aphids</tissue>
    </source>
</reference>
<comment type="caution">
    <text evidence="1">The sequence shown here is derived from an EMBL/GenBank/DDBJ whole genome shotgun (WGS) entry which is preliminary data.</text>
</comment>
<protein>
    <submittedName>
        <fullName evidence="1">Uncharacterized protein</fullName>
    </submittedName>
</protein>
<proteinExistence type="predicted"/>